<keyword evidence="2" id="KW-1185">Reference proteome</keyword>
<proteinExistence type="predicted"/>
<comment type="caution">
    <text evidence="1">The sequence shown here is derived from an EMBL/GenBank/DDBJ whole genome shotgun (WGS) entry which is preliminary data.</text>
</comment>
<evidence type="ECO:0000313" key="1">
    <source>
        <dbReference type="EMBL" id="MBV7276349.1"/>
    </source>
</evidence>
<reference evidence="1" key="1">
    <citation type="submission" date="2020-12" db="EMBL/GenBank/DDBJ databases">
        <title>Clostridium thailandense sp. nov., a novel acetogenic bacterium isolated from peat land soil in Thailand.</title>
        <authorList>
            <person name="Chaikitkaew S."/>
            <person name="Birkeland N.K."/>
        </authorList>
    </citation>
    <scope>NUCLEOTIDE SEQUENCE</scope>
    <source>
        <strain evidence="1">PL3</strain>
    </source>
</reference>
<organism evidence="1 2">
    <name type="scientific">Clostridium thailandense</name>
    <dbReference type="NCBI Taxonomy" id="2794346"/>
    <lineage>
        <taxon>Bacteria</taxon>
        <taxon>Bacillati</taxon>
        <taxon>Bacillota</taxon>
        <taxon>Clostridia</taxon>
        <taxon>Eubacteriales</taxon>
        <taxon>Clostridiaceae</taxon>
        <taxon>Clostridium</taxon>
    </lineage>
</organism>
<evidence type="ECO:0000313" key="2">
    <source>
        <dbReference type="Proteomes" id="UP000694308"/>
    </source>
</evidence>
<sequence length="129" mass="15014">MKTIFNFYLLYEDVDDSYEDLLIGIETEDLIYLTLQAGDYVILPEDENSEFIVSKVVKNISNHQIDIFVSKLKGAEEIFGELETFASKTLQTMFDSIKANIDDINKDKIEDTKETYLEDVSYEEMKEKK</sequence>
<gene>
    <name evidence="1" type="ORF">I6U48_26035</name>
</gene>
<dbReference type="RefSeq" id="WP_218323401.1">
    <property type="nucleotide sequence ID" value="NZ_JAEEGC010000170.1"/>
</dbReference>
<dbReference type="AlphaFoldDB" id="A0A949X4E6"/>
<name>A0A949X4E6_9CLOT</name>
<protein>
    <submittedName>
        <fullName evidence="1">Uncharacterized protein</fullName>
    </submittedName>
</protein>
<accession>A0A949X4E6</accession>
<dbReference type="EMBL" id="JAEEGC010000170">
    <property type="protein sequence ID" value="MBV7276349.1"/>
    <property type="molecule type" value="Genomic_DNA"/>
</dbReference>
<dbReference type="Proteomes" id="UP000694308">
    <property type="component" value="Unassembled WGS sequence"/>
</dbReference>